<dbReference type="InterPro" id="IPR019734">
    <property type="entry name" value="TPR_rpt"/>
</dbReference>
<dbReference type="InterPro" id="IPR011990">
    <property type="entry name" value="TPR-like_helical_dom_sf"/>
</dbReference>
<protein>
    <submittedName>
        <fullName evidence="4">CHAT domain-containing protein</fullName>
    </submittedName>
</protein>
<sequence length="982" mass="106277">MKGCDITVKATELEGLERRAREFRERYQRHGDPSDLRTSIELSRTLVANIPTGHEVWPRVVNNLCVSLRLLYEVSGEPEVLNEGIDRVRAAARHPLVGEFRPYCLLTSTVLLRHEFLRAGVLAVFEEAVAAGEEAVHTTGEGHPLYGSALTIVANLYMTGFQTTQAPGLLDNALEMQRTATKRISDDGLDRAIAMNSLANLYRLSHEYTADPTALDEAVHAAREAVANTPPRNHFRPPHECTLATVLLARYDLTGETMALREGAALLKNLADAADGERALSAAFSQTLCVALMELHRRTEDPEILDKAIRVGRALASAQGPMRFHLMNTCVLALLAAYEETGERAHLDEAVTHATAMVDETDAEHPIRSTLLTTLGGALVARYRLDGGVALLESIVRVSREVLDDPGGIQADQPTRHLNLADVLLELYEHTGRRPLLDEARERATTVIGLPRSRPWQLVQGWRLRARAELELGETEEALNAYRQAVASLPRVAPRSAARADRELGIGRVFGLGPEAAGAAIAAGRPGLALELLEHARGVLLNERLASSEALRRVEAIDRRLAEEFRRVREDLDRPEPDLTARGLLGAAGTGTTSPPPVDGDRFAARRRELDDRWTKVLAGIRALPGLSDFLEPPTAEELREAAAEGPVIIVNVDFRGGHALILSGPDDPIHVERLAGVTPHTVGEQIARLPDETGVEDGDLDDVLRWCWDLIAGPALAAAGITTAPDDPERRPRVWWCPTGPATFLPLHAAGHHDRPGHSVMDLAVPSYTPTVRALRHARRRTVPMTGEPVPLVVAMPRTPGAVPLSGASAEAEQIVRLAPAAKVLEGDRATGPAVLAALPHHEIVHFACHAVSEPADPAAARLQLSDHDVHPLDVGAISHLDLSHARVAYLSACATSSTSERLVDESVHITGAFLLAGFPGVVGTLWPVRDRAAARIAAAFYPCLLKGTPPAAALQRAIDERRKRVGTPPALWCAHVHVGL</sequence>
<feature type="compositionally biased region" description="Low complexity" evidence="2">
    <location>
        <begin position="580"/>
        <end position="593"/>
    </location>
</feature>
<feature type="repeat" description="TPR" evidence="1">
    <location>
        <begin position="459"/>
        <end position="492"/>
    </location>
</feature>
<dbReference type="InterPro" id="IPR024983">
    <property type="entry name" value="CHAT_dom"/>
</dbReference>
<evidence type="ECO:0000256" key="2">
    <source>
        <dbReference type="SAM" id="MobiDB-lite"/>
    </source>
</evidence>
<gene>
    <name evidence="4" type="ORF">BZB76_2819</name>
</gene>
<dbReference type="SUPFAM" id="SSF48452">
    <property type="entry name" value="TPR-like"/>
    <property type="match status" value="1"/>
</dbReference>
<dbReference type="InterPro" id="IPR008928">
    <property type="entry name" value="6-hairpin_glycosidase_sf"/>
</dbReference>
<evidence type="ECO:0000313" key="4">
    <source>
        <dbReference type="EMBL" id="RKS74308.1"/>
    </source>
</evidence>
<proteinExistence type="predicted"/>
<feature type="domain" description="CHAT" evidence="3">
    <location>
        <begin position="704"/>
        <end position="981"/>
    </location>
</feature>
<name>A0A495QMU9_9ACTN</name>
<dbReference type="Proteomes" id="UP000274601">
    <property type="component" value="Unassembled WGS sequence"/>
</dbReference>
<organism evidence="4 5">
    <name type="scientific">Actinomadura pelletieri DSM 43383</name>
    <dbReference type="NCBI Taxonomy" id="1120940"/>
    <lineage>
        <taxon>Bacteria</taxon>
        <taxon>Bacillati</taxon>
        <taxon>Actinomycetota</taxon>
        <taxon>Actinomycetes</taxon>
        <taxon>Streptosporangiales</taxon>
        <taxon>Thermomonosporaceae</taxon>
        <taxon>Actinomadura</taxon>
    </lineage>
</organism>
<dbReference type="GO" id="GO:0005975">
    <property type="term" value="P:carbohydrate metabolic process"/>
    <property type="evidence" value="ECO:0007669"/>
    <property type="project" value="InterPro"/>
</dbReference>
<accession>A0A495QMU9</accession>
<dbReference type="SUPFAM" id="SSF48208">
    <property type="entry name" value="Six-hairpin glycosidases"/>
    <property type="match status" value="1"/>
</dbReference>
<dbReference type="OrthoDB" id="3206999at2"/>
<comment type="caution">
    <text evidence="4">The sequence shown here is derived from an EMBL/GenBank/DDBJ whole genome shotgun (WGS) entry which is preliminary data.</text>
</comment>
<keyword evidence="1" id="KW-0802">TPR repeat</keyword>
<dbReference type="Gene3D" id="1.25.40.10">
    <property type="entry name" value="Tetratricopeptide repeat domain"/>
    <property type="match status" value="2"/>
</dbReference>
<evidence type="ECO:0000256" key="1">
    <source>
        <dbReference type="PROSITE-ProRule" id="PRU00339"/>
    </source>
</evidence>
<dbReference type="EMBL" id="RBWU01000003">
    <property type="protein sequence ID" value="RKS74308.1"/>
    <property type="molecule type" value="Genomic_DNA"/>
</dbReference>
<evidence type="ECO:0000313" key="5">
    <source>
        <dbReference type="Proteomes" id="UP000274601"/>
    </source>
</evidence>
<dbReference type="AlphaFoldDB" id="A0A495QMU9"/>
<dbReference type="PROSITE" id="PS50005">
    <property type="entry name" value="TPR"/>
    <property type="match status" value="1"/>
</dbReference>
<dbReference type="Pfam" id="PF12770">
    <property type="entry name" value="CHAT"/>
    <property type="match status" value="1"/>
</dbReference>
<reference evidence="4 5" key="1">
    <citation type="submission" date="2018-10" db="EMBL/GenBank/DDBJ databases">
        <title>Genomic Encyclopedia of Archaeal and Bacterial Type Strains, Phase II (KMG-II): from individual species to whole genera.</title>
        <authorList>
            <person name="Goeker M."/>
        </authorList>
    </citation>
    <scope>NUCLEOTIDE SEQUENCE [LARGE SCALE GENOMIC DNA]</scope>
    <source>
        <strain evidence="4 5">DSM 43383</strain>
    </source>
</reference>
<keyword evidence="5" id="KW-1185">Reference proteome</keyword>
<feature type="region of interest" description="Disordered" evidence="2">
    <location>
        <begin position="578"/>
        <end position="601"/>
    </location>
</feature>
<evidence type="ECO:0000259" key="3">
    <source>
        <dbReference type="Pfam" id="PF12770"/>
    </source>
</evidence>